<dbReference type="Pfam" id="PF03184">
    <property type="entry name" value="DDE_1"/>
    <property type="match status" value="1"/>
</dbReference>
<dbReference type="PROSITE" id="PS51253">
    <property type="entry name" value="HTH_CENPB"/>
    <property type="match status" value="1"/>
</dbReference>
<evidence type="ECO:0000313" key="4">
    <source>
        <dbReference type="EMBL" id="CAF4219173.1"/>
    </source>
</evidence>
<protein>
    <recommendedName>
        <fullName evidence="2">HTH CENPB-type domain-containing protein</fullName>
    </recommendedName>
</protein>
<keyword evidence="1" id="KW-0238">DNA-binding</keyword>
<dbReference type="Proteomes" id="UP000663891">
    <property type="component" value="Unassembled WGS sequence"/>
</dbReference>
<dbReference type="Pfam" id="PF04236">
    <property type="entry name" value="Transp_Tc5_C"/>
    <property type="match status" value="1"/>
</dbReference>
<dbReference type="InterPro" id="IPR007350">
    <property type="entry name" value="Transposase_Tc5_C"/>
</dbReference>
<dbReference type="Pfam" id="PF03221">
    <property type="entry name" value="HTH_Tnp_Tc5"/>
    <property type="match status" value="1"/>
</dbReference>
<gene>
    <name evidence="4" type="ORF">OKA104_LOCUS41948</name>
    <name evidence="3" type="ORF">VCS650_LOCUS43186</name>
</gene>
<dbReference type="PANTHER" id="PTHR19303:SF73">
    <property type="entry name" value="PROTEIN PDC2"/>
    <property type="match status" value="1"/>
</dbReference>
<dbReference type="EMBL" id="CAJOAY010010276">
    <property type="protein sequence ID" value="CAF4219173.1"/>
    <property type="molecule type" value="Genomic_DNA"/>
</dbReference>
<dbReference type="OrthoDB" id="10051656at2759"/>
<dbReference type="Proteomes" id="UP000663881">
    <property type="component" value="Unassembled WGS sequence"/>
</dbReference>
<name>A0A815UPV4_9BILA</name>
<comment type="caution">
    <text evidence="3">The sequence shown here is derived from an EMBL/GenBank/DDBJ whole genome shotgun (WGS) entry which is preliminary data.</text>
</comment>
<evidence type="ECO:0000259" key="2">
    <source>
        <dbReference type="PROSITE" id="PS51253"/>
    </source>
</evidence>
<dbReference type="InterPro" id="IPR006600">
    <property type="entry name" value="HTH_CenpB_DNA-bd_dom"/>
</dbReference>
<feature type="domain" description="HTH CENPB-type" evidence="2">
    <location>
        <begin position="153"/>
        <end position="224"/>
    </location>
</feature>
<dbReference type="InterPro" id="IPR004875">
    <property type="entry name" value="DDE_SF_endonuclease_dom"/>
</dbReference>
<dbReference type="SMART" id="SM00674">
    <property type="entry name" value="CENPB"/>
    <property type="match status" value="1"/>
</dbReference>
<dbReference type="PANTHER" id="PTHR19303">
    <property type="entry name" value="TRANSPOSON"/>
    <property type="match status" value="1"/>
</dbReference>
<dbReference type="AlphaFoldDB" id="A0A815UPV4"/>
<dbReference type="InterPro" id="IPR009057">
    <property type="entry name" value="Homeodomain-like_sf"/>
</dbReference>
<reference evidence="3" key="1">
    <citation type="submission" date="2021-02" db="EMBL/GenBank/DDBJ databases">
        <authorList>
            <person name="Nowell W R."/>
        </authorList>
    </citation>
    <scope>NUCLEOTIDE SEQUENCE</scope>
</reference>
<evidence type="ECO:0000313" key="5">
    <source>
        <dbReference type="Proteomes" id="UP000663891"/>
    </source>
</evidence>
<dbReference type="SUPFAM" id="SSF46689">
    <property type="entry name" value="Homeodomain-like"/>
    <property type="match status" value="1"/>
</dbReference>
<dbReference type="GO" id="GO:0003677">
    <property type="term" value="F:DNA binding"/>
    <property type="evidence" value="ECO:0007669"/>
    <property type="project" value="UniProtKB-KW"/>
</dbReference>
<dbReference type="InterPro" id="IPR050863">
    <property type="entry name" value="CenT-Element_Derived"/>
</dbReference>
<sequence length="531" mass="62233">MINAHNVLKVLSDLTINKLPNNSSSSINFDEEHIAFNLYQCLNSILESNCHIFATETTSDHDDESDDYDLEETLQPTSTDDYVDEMEDDDYKSIDEQNLHNYFSLDYMKRVVECFDEINPTTGKRRRKWKTIKHLFRRVPNPKCIARFRKYIEAGGTRKEKMENIDVYVYDQFEHARHEYLSVHDIDLRRWGHQKARELNLHDFQASGGWLWKFKYRHGICSRRITKLVTKKVVENQEQINKSADDFVKATNKIIQLYAPNQIFNTDQLGIELEPHSDRTLTYSDEKSTWGSVRSLGAATHSYTIQPTITMDGCVLNPLYICLKEPSGRISENLKKKLFKAKNIIVTCSKSGKLTSSLVTYWLDKCLVPNLRSRTLLLLDSLPHQVNPTIYEGLNNFDYRVISPKTTAFIQPLDVYYNRQHKNIVRRMYDHVRLDGIDVNLSERNNLIKLQSLVHSQMCSKLFQPMVKFAWFKSGFLKQDPGPFQNVKEICFAFCTDTCHKRSCIKGPMIRCSWCQQELCFTHFFFEYHYH</sequence>
<proteinExistence type="predicted"/>
<evidence type="ECO:0000256" key="1">
    <source>
        <dbReference type="ARBA" id="ARBA00023125"/>
    </source>
</evidence>
<dbReference type="EMBL" id="CAJNON010002929">
    <property type="protein sequence ID" value="CAF1519029.1"/>
    <property type="molecule type" value="Genomic_DNA"/>
</dbReference>
<organism evidence="3 5">
    <name type="scientific">Adineta steineri</name>
    <dbReference type="NCBI Taxonomy" id="433720"/>
    <lineage>
        <taxon>Eukaryota</taxon>
        <taxon>Metazoa</taxon>
        <taxon>Spiralia</taxon>
        <taxon>Gnathifera</taxon>
        <taxon>Rotifera</taxon>
        <taxon>Eurotatoria</taxon>
        <taxon>Bdelloidea</taxon>
        <taxon>Adinetida</taxon>
        <taxon>Adinetidae</taxon>
        <taxon>Adineta</taxon>
    </lineage>
</organism>
<dbReference type="GO" id="GO:0005634">
    <property type="term" value="C:nucleus"/>
    <property type="evidence" value="ECO:0007669"/>
    <property type="project" value="TreeGrafter"/>
</dbReference>
<accession>A0A815UPV4</accession>
<evidence type="ECO:0000313" key="3">
    <source>
        <dbReference type="EMBL" id="CAF1519029.1"/>
    </source>
</evidence>
<dbReference type="Gene3D" id="1.10.10.60">
    <property type="entry name" value="Homeodomain-like"/>
    <property type="match status" value="1"/>
</dbReference>